<dbReference type="SUPFAM" id="SSF53041">
    <property type="entry name" value="Resolvase-like"/>
    <property type="match status" value="1"/>
</dbReference>
<dbReference type="CDD" id="cd00338">
    <property type="entry name" value="Ser_Recombinase"/>
    <property type="match status" value="1"/>
</dbReference>
<evidence type="ECO:0000313" key="3">
    <source>
        <dbReference type="EMBL" id="QNE19175.1"/>
    </source>
</evidence>
<evidence type="ECO:0000313" key="5">
    <source>
        <dbReference type="Proteomes" id="UP000515563"/>
    </source>
</evidence>
<dbReference type="PANTHER" id="PTHR30461">
    <property type="entry name" value="DNA-INVERTASE FROM LAMBDOID PROPHAGE"/>
    <property type="match status" value="1"/>
</dbReference>
<dbReference type="Pfam" id="PF00239">
    <property type="entry name" value="Resolvase"/>
    <property type="match status" value="1"/>
</dbReference>
<dbReference type="KEGG" id="kqi:F1D05_16215"/>
<keyword evidence="5" id="KW-1185">Reference proteome</keyword>
<dbReference type="Proteomes" id="UP000515563">
    <property type="component" value="Chromosome"/>
</dbReference>
<dbReference type="AlphaFoldDB" id="A0A7G6X5X1"/>
<dbReference type="InterPro" id="IPR036162">
    <property type="entry name" value="Resolvase-like_N_sf"/>
</dbReference>
<dbReference type="GO" id="GO:0000150">
    <property type="term" value="F:DNA strand exchange activity"/>
    <property type="evidence" value="ECO:0007669"/>
    <property type="project" value="InterPro"/>
</dbReference>
<dbReference type="SMART" id="SM00857">
    <property type="entry name" value="Resolvase"/>
    <property type="match status" value="1"/>
</dbReference>
<accession>A0A7G6X5X1</accession>
<protein>
    <submittedName>
        <fullName evidence="4">Recombinase family protein</fullName>
    </submittedName>
</protein>
<dbReference type="KEGG" id="kqi:F1D05_31600"/>
<dbReference type="PANTHER" id="PTHR30461:SF23">
    <property type="entry name" value="DNA RECOMBINASE-RELATED"/>
    <property type="match status" value="1"/>
</dbReference>
<gene>
    <name evidence="2" type="ORF">F1D05_11375</name>
    <name evidence="3" type="ORF">F1D05_16215</name>
    <name evidence="4" type="ORF">F1D05_31600</name>
</gene>
<proteinExistence type="predicted"/>
<dbReference type="InterPro" id="IPR038109">
    <property type="entry name" value="DNA_bind_recomb_sf"/>
</dbReference>
<dbReference type="InterPro" id="IPR050639">
    <property type="entry name" value="SSR_resolvase"/>
</dbReference>
<dbReference type="Pfam" id="PF07508">
    <property type="entry name" value="Recombinase"/>
    <property type="match status" value="1"/>
</dbReference>
<reference evidence="5" key="1">
    <citation type="submission" date="2019-09" db="EMBL/GenBank/DDBJ databases">
        <title>Antimicrobial potential of Antarctic Bacteria.</title>
        <authorList>
            <person name="Benaud N."/>
            <person name="Edwards R.J."/>
            <person name="Ferrari B.C."/>
        </authorList>
    </citation>
    <scope>NUCLEOTIDE SEQUENCE [LARGE SCALE GENOMIC DNA]</scope>
    <source>
        <strain evidence="5">SPB151</strain>
    </source>
</reference>
<dbReference type="EMBL" id="CP043661">
    <property type="protein sequence ID" value="QNE21636.1"/>
    <property type="molecule type" value="Genomic_DNA"/>
</dbReference>
<dbReference type="Gene3D" id="3.40.50.1390">
    <property type="entry name" value="Resolvase, N-terminal catalytic domain"/>
    <property type="match status" value="1"/>
</dbReference>
<dbReference type="EMBL" id="CP043661">
    <property type="protein sequence ID" value="QNE18387.1"/>
    <property type="molecule type" value="Genomic_DNA"/>
</dbReference>
<evidence type="ECO:0000313" key="2">
    <source>
        <dbReference type="EMBL" id="QNE18387.1"/>
    </source>
</evidence>
<sequence length="526" mass="58816">MSEMTVVSALGVSMWADKMALMLGGAKVMALSYARASKDQKRKSYSVDQQSDMNNEEIEKNGWTKLGEYSDNDESASRFRRKAAGREDFAELLKEIKTGKANVLVLVDVSRSQRDLEVFAMLRNLCFENGCFFWLVNGNLYDLRVTADRNSLANMAVQGETFSDAVSDGVSRGLAKQKKDGRPASRCPYGYERFKDQKTGAFDRQVFDVTERTAVHTETGTVEEYTTSDVVENIFRQLRKLTTSGAIARDLNSRGIPSPGGLLWSRQTVEFIARNAAYMGKRASYGTVVSDGQWEGIVSPAVFMDVQRILDRDDKGHDRTGRKAKDKPDAEWLLSYAARCAECGAWLESKHKSANNGAAVVYRCSKKYCSSVNFAKFDSYVESVLVAWLSRPDVYQRLISQRRVNDASIKAHEDDIALAERQLGENKALRMSGAMHPDDFVDMQKDLRDRIELAEKTIRAAAVPDIIQDLVGPDAAEQWAAIPEVATRREIIKMVCAPLLHKANKNPRMPIEKRVSFGGFMKDLAA</sequence>
<name>A0A7G6X5X1_9ACTN</name>
<dbReference type="GO" id="GO:0003677">
    <property type="term" value="F:DNA binding"/>
    <property type="evidence" value="ECO:0007669"/>
    <property type="project" value="InterPro"/>
</dbReference>
<dbReference type="EMBL" id="CP043661">
    <property type="protein sequence ID" value="QNE19175.1"/>
    <property type="molecule type" value="Genomic_DNA"/>
</dbReference>
<feature type="domain" description="Recombinase" evidence="1">
    <location>
        <begin position="188"/>
        <end position="316"/>
    </location>
</feature>
<dbReference type="PROSITE" id="PS51737">
    <property type="entry name" value="RECOMBINASE_DNA_BIND"/>
    <property type="match status" value="1"/>
</dbReference>
<dbReference type="Gene3D" id="3.90.1750.20">
    <property type="entry name" value="Putative Large Serine Recombinase, Chain B, Domain 2"/>
    <property type="match status" value="1"/>
</dbReference>
<reference evidence="4 5" key="2">
    <citation type="journal article" date="2020" name="Microbiol. Resour. Announc.">
        <title>Antarctic desert soil bacteria exhibit high novel natural product potential, evaluated through long-read genome sequencing and comparative genomics.</title>
        <authorList>
            <person name="Benaud N."/>
            <person name="Edwards R.J."/>
            <person name="Amos T.G."/>
            <person name="D'Agostino P.M."/>
            <person name="Gutierrez-Chavez C."/>
            <person name="Montgomery K."/>
            <person name="Nicetic I."/>
            <person name="Ferrari B.C."/>
        </authorList>
    </citation>
    <scope>NUCLEOTIDE SEQUENCE [LARGE SCALE GENOMIC DNA]</scope>
    <source>
        <strain evidence="4 5">SPB151</strain>
    </source>
</reference>
<evidence type="ECO:0000313" key="4">
    <source>
        <dbReference type="EMBL" id="QNE21636.1"/>
    </source>
</evidence>
<dbReference type="InterPro" id="IPR011109">
    <property type="entry name" value="DNA_bind_recombinase_dom"/>
</dbReference>
<dbReference type="KEGG" id="kqi:F1D05_11375"/>
<organism evidence="4 5">
    <name type="scientific">Kribbella qitaiheensis</name>
    <dbReference type="NCBI Taxonomy" id="1544730"/>
    <lineage>
        <taxon>Bacteria</taxon>
        <taxon>Bacillati</taxon>
        <taxon>Actinomycetota</taxon>
        <taxon>Actinomycetes</taxon>
        <taxon>Propionibacteriales</taxon>
        <taxon>Kribbellaceae</taxon>
        <taxon>Kribbella</taxon>
    </lineage>
</organism>
<evidence type="ECO:0000259" key="1">
    <source>
        <dbReference type="PROSITE" id="PS51737"/>
    </source>
</evidence>
<dbReference type="InterPro" id="IPR006119">
    <property type="entry name" value="Resolv_N"/>
</dbReference>